<dbReference type="GO" id="GO:0016787">
    <property type="term" value="F:hydrolase activity"/>
    <property type="evidence" value="ECO:0007669"/>
    <property type="project" value="UniProtKB-KW"/>
</dbReference>
<protein>
    <submittedName>
        <fullName evidence="8">Toxin HicA</fullName>
    </submittedName>
</protein>
<dbReference type="Gene3D" id="3.30.920.30">
    <property type="entry name" value="Hypothetical protein"/>
    <property type="match status" value="1"/>
</dbReference>
<evidence type="ECO:0000256" key="4">
    <source>
        <dbReference type="ARBA" id="ARBA00022759"/>
    </source>
</evidence>
<dbReference type="GO" id="GO:0004519">
    <property type="term" value="F:endonuclease activity"/>
    <property type="evidence" value="ECO:0007669"/>
    <property type="project" value="UniProtKB-KW"/>
</dbReference>
<dbReference type="InterPro" id="IPR038570">
    <property type="entry name" value="HicA_sf"/>
</dbReference>
<sequence>MSQWEKLMYKLKKLSPDMRFEELQKILESYGYEMQSPRSGSSHFSFRKKGRAVITIPKHKPIKKVYIKLVKNIVESEEEK</sequence>
<evidence type="ECO:0000256" key="2">
    <source>
        <dbReference type="ARBA" id="ARBA00022649"/>
    </source>
</evidence>
<evidence type="ECO:0000256" key="7">
    <source>
        <dbReference type="ARBA" id="ARBA00023016"/>
    </source>
</evidence>
<dbReference type="SUPFAM" id="SSF54786">
    <property type="entry name" value="YcfA/nrd intein domain"/>
    <property type="match status" value="1"/>
</dbReference>
<comment type="similarity">
    <text evidence="1">Belongs to the HicA mRNA interferase family.</text>
</comment>
<evidence type="ECO:0000256" key="1">
    <source>
        <dbReference type="ARBA" id="ARBA00006620"/>
    </source>
</evidence>
<dbReference type="Pfam" id="PF07927">
    <property type="entry name" value="HicA_toxin"/>
    <property type="match status" value="1"/>
</dbReference>
<keyword evidence="6" id="KW-0694">RNA-binding</keyword>
<dbReference type="RefSeq" id="WP_210685392.1">
    <property type="nucleotide sequence ID" value="NZ_CAUDZA010000013.1"/>
</dbReference>
<keyword evidence="3" id="KW-0540">Nuclease</keyword>
<gene>
    <name evidence="8" type="ORF">BHW43_06385</name>
</gene>
<evidence type="ECO:0000313" key="9">
    <source>
        <dbReference type="Proteomes" id="UP000186777"/>
    </source>
</evidence>
<keyword evidence="5" id="KW-0378">Hydrolase</keyword>
<reference evidence="8 9" key="1">
    <citation type="journal article" date="2016" name="Nat. Biotechnol.">
        <title>Measurement of bacterial replication rates in microbial communities.</title>
        <authorList>
            <person name="Brown C.T."/>
            <person name="Olm M.R."/>
            <person name="Thomas B.C."/>
            <person name="Banfield J.F."/>
        </authorList>
    </citation>
    <scope>NUCLEOTIDE SEQUENCE [LARGE SCALE GENOMIC DNA]</scope>
    <source>
        <strain evidence="8">46_33</strain>
    </source>
</reference>
<dbReference type="Proteomes" id="UP000186777">
    <property type="component" value="Unassembled WGS sequence"/>
</dbReference>
<name>A0A1Q6R4Z8_9FIRM</name>
<organism evidence="8 9">
    <name type="scientific">Phascolarctobacterium succinatutens</name>
    <dbReference type="NCBI Taxonomy" id="626940"/>
    <lineage>
        <taxon>Bacteria</taxon>
        <taxon>Bacillati</taxon>
        <taxon>Bacillota</taxon>
        <taxon>Negativicutes</taxon>
        <taxon>Acidaminococcales</taxon>
        <taxon>Acidaminococcaceae</taxon>
        <taxon>Phascolarctobacterium</taxon>
    </lineage>
</organism>
<dbReference type="AlphaFoldDB" id="A0A1Q6R4Z8"/>
<dbReference type="EMBL" id="MNTG01000030">
    <property type="protein sequence ID" value="OLA37451.1"/>
    <property type="molecule type" value="Genomic_DNA"/>
</dbReference>
<keyword evidence="7" id="KW-0346">Stress response</keyword>
<evidence type="ECO:0000313" key="8">
    <source>
        <dbReference type="EMBL" id="OLA37451.1"/>
    </source>
</evidence>
<dbReference type="GO" id="GO:0003729">
    <property type="term" value="F:mRNA binding"/>
    <property type="evidence" value="ECO:0007669"/>
    <property type="project" value="InterPro"/>
</dbReference>
<dbReference type="STRING" id="626940.BHW43_06385"/>
<dbReference type="InterPro" id="IPR012933">
    <property type="entry name" value="HicA_mRNA_interferase"/>
</dbReference>
<proteinExistence type="inferred from homology"/>
<evidence type="ECO:0000256" key="3">
    <source>
        <dbReference type="ARBA" id="ARBA00022722"/>
    </source>
</evidence>
<keyword evidence="4" id="KW-0255">Endonuclease</keyword>
<evidence type="ECO:0000256" key="5">
    <source>
        <dbReference type="ARBA" id="ARBA00022801"/>
    </source>
</evidence>
<keyword evidence="2" id="KW-1277">Toxin-antitoxin system</keyword>
<accession>A0A1Q6R4Z8</accession>
<comment type="caution">
    <text evidence="8">The sequence shown here is derived from an EMBL/GenBank/DDBJ whole genome shotgun (WGS) entry which is preliminary data.</text>
</comment>
<evidence type="ECO:0000256" key="6">
    <source>
        <dbReference type="ARBA" id="ARBA00022884"/>
    </source>
</evidence>